<organism evidence="3 4">
    <name type="scientific">Algibacter marinivivus</name>
    <dbReference type="NCBI Taxonomy" id="2100723"/>
    <lineage>
        <taxon>Bacteria</taxon>
        <taxon>Pseudomonadati</taxon>
        <taxon>Bacteroidota</taxon>
        <taxon>Flavobacteriia</taxon>
        <taxon>Flavobacteriales</taxon>
        <taxon>Flavobacteriaceae</taxon>
        <taxon>Algibacter</taxon>
    </lineage>
</organism>
<keyword evidence="1" id="KW-1133">Transmembrane helix</keyword>
<keyword evidence="4" id="KW-1185">Reference proteome</keyword>
<dbReference type="EMBL" id="QFRI01000001">
    <property type="protein sequence ID" value="PWH84516.1"/>
    <property type="molecule type" value="Genomic_DNA"/>
</dbReference>
<dbReference type="Gene3D" id="3.40.50.1820">
    <property type="entry name" value="alpha/beta hydrolase"/>
    <property type="match status" value="1"/>
</dbReference>
<dbReference type="RefSeq" id="WP_109352521.1">
    <property type="nucleotide sequence ID" value="NZ_QFRI01000001.1"/>
</dbReference>
<evidence type="ECO:0000256" key="1">
    <source>
        <dbReference type="SAM" id="Phobius"/>
    </source>
</evidence>
<dbReference type="AlphaFoldDB" id="A0A2U2X9Q7"/>
<evidence type="ECO:0000259" key="2">
    <source>
        <dbReference type="Pfam" id="PF12146"/>
    </source>
</evidence>
<comment type="caution">
    <text evidence="3">The sequence shown here is derived from an EMBL/GenBank/DDBJ whole genome shotgun (WGS) entry which is preliminary data.</text>
</comment>
<dbReference type="OrthoDB" id="9777090at2"/>
<reference evidence="4" key="1">
    <citation type="submission" date="2018-05" db="EMBL/GenBank/DDBJ databases">
        <title>Algibacter marinivivus sp. nov., isolated from sample around a algae.</title>
        <authorList>
            <person name="Lu D."/>
        </authorList>
    </citation>
    <scope>NUCLEOTIDE SEQUENCE [LARGE SCALE GENOMIC DNA]</scope>
    <source>
        <strain evidence="4">ZY111</strain>
    </source>
</reference>
<evidence type="ECO:0000313" key="4">
    <source>
        <dbReference type="Proteomes" id="UP000245375"/>
    </source>
</evidence>
<dbReference type="Pfam" id="PF12146">
    <property type="entry name" value="Hydrolase_4"/>
    <property type="match status" value="2"/>
</dbReference>
<dbReference type="SUPFAM" id="SSF53474">
    <property type="entry name" value="alpha/beta-Hydrolases"/>
    <property type="match status" value="1"/>
</dbReference>
<name>A0A2U2X9Q7_9FLAO</name>
<keyword evidence="1" id="KW-0812">Transmembrane</keyword>
<keyword evidence="3" id="KW-0378">Hydrolase</keyword>
<keyword evidence="1" id="KW-0472">Membrane</keyword>
<reference evidence="3 4" key="2">
    <citation type="submission" date="2018-05" db="EMBL/GenBank/DDBJ databases">
        <title>Algibacter marinivivus sp. nov., isolated from sample around a algae.</title>
        <authorList>
            <person name="Zhong X."/>
        </authorList>
    </citation>
    <scope>NUCLEOTIDE SEQUENCE [LARGE SCALE GENOMIC DNA]</scope>
    <source>
        <strain evidence="3 4">ZY111</strain>
    </source>
</reference>
<evidence type="ECO:0000313" key="3">
    <source>
        <dbReference type="EMBL" id="PWH84516.1"/>
    </source>
</evidence>
<dbReference type="Proteomes" id="UP000245375">
    <property type="component" value="Unassembled WGS sequence"/>
</dbReference>
<feature type="domain" description="Serine aminopeptidase S33" evidence="2">
    <location>
        <begin position="211"/>
        <end position="259"/>
    </location>
</feature>
<dbReference type="InterPro" id="IPR029058">
    <property type="entry name" value="AB_hydrolase_fold"/>
</dbReference>
<dbReference type="PANTHER" id="PTHR12277">
    <property type="entry name" value="ALPHA/BETA HYDROLASE DOMAIN-CONTAINING PROTEIN"/>
    <property type="match status" value="1"/>
</dbReference>
<accession>A0A2U2X9Q7</accession>
<proteinExistence type="predicted"/>
<feature type="transmembrane region" description="Helical" evidence="1">
    <location>
        <begin position="16"/>
        <end position="34"/>
    </location>
</feature>
<sequence>MLNIPQNQLKRKLKKAFIVLTTIYLMVASALYFFQEKLLFLPTTLEQDYQYQFSYPFEELFFKTEEDVVINAIHFKIEKPKGVILFFHGNAGDLSRWGILAEYFVEKQYDVLVMDYRTYGKSKGKLSEEVLYYDAQYCYDYLKDRYNENEIIIYGRSLGSGIATNITSKNNPRQLILETPYYSILDVARSRFPLFPVKQLLKYKMLSYQFLKDINCPILMLHGTEDQVVPYDSAKKLFEASPKNQTTFITIEGGHHGNLNTFDIYHRHINQVLK</sequence>
<dbReference type="InterPro" id="IPR022742">
    <property type="entry name" value="Hydrolase_4"/>
</dbReference>
<dbReference type="GO" id="GO:0016787">
    <property type="term" value="F:hydrolase activity"/>
    <property type="evidence" value="ECO:0007669"/>
    <property type="project" value="UniProtKB-KW"/>
</dbReference>
<protein>
    <submittedName>
        <fullName evidence="3">Alpha/beta hydrolase</fullName>
    </submittedName>
</protein>
<reference evidence="4" key="3">
    <citation type="submission" date="2018-05" db="EMBL/GenBank/DDBJ databases">
        <authorList>
            <person name="Lu D."/>
        </authorList>
    </citation>
    <scope>NUCLEOTIDE SEQUENCE [LARGE SCALE GENOMIC DNA]</scope>
    <source>
        <strain evidence="4">ZY111</strain>
    </source>
</reference>
<dbReference type="PANTHER" id="PTHR12277:SF81">
    <property type="entry name" value="PROTEIN ABHD13"/>
    <property type="match status" value="1"/>
</dbReference>
<gene>
    <name evidence="3" type="ORF">DIS18_08325</name>
</gene>
<feature type="domain" description="Serine aminopeptidase S33" evidence="2">
    <location>
        <begin position="79"/>
        <end position="184"/>
    </location>
</feature>